<feature type="transmembrane region" description="Helical" evidence="2">
    <location>
        <begin position="127"/>
        <end position="150"/>
    </location>
</feature>
<comment type="caution">
    <text evidence="3">The sequence shown here is derived from an EMBL/GenBank/DDBJ whole genome shotgun (WGS) entry which is preliminary data.</text>
</comment>
<dbReference type="NCBIfam" id="TIGR00697">
    <property type="entry name" value="queuosine precursor transporter"/>
    <property type="match status" value="1"/>
</dbReference>
<accession>A0A1G2DGC3</accession>
<evidence type="ECO:0000256" key="1">
    <source>
        <dbReference type="NCBIfam" id="TIGR00697"/>
    </source>
</evidence>
<feature type="transmembrane region" description="Helical" evidence="2">
    <location>
        <begin position="29"/>
        <end position="54"/>
    </location>
</feature>
<keyword evidence="2" id="KW-0812">Transmembrane</keyword>
<evidence type="ECO:0000313" key="3">
    <source>
        <dbReference type="EMBL" id="OGZ12626.1"/>
    </source>
</evidence>
<feature type="transmembrane region" description="Helical" evidence="2">
    <location>
        <begin position="162"/>
        <end position="187"/>
    </location>
</feature>
<feature type="transmembrane region" description="Helical" evidence="2">
    <location>
        <begin position="199"/>
        <end position="219"/>
    </location>
</feature>
<evidence type="ECO:0000313" key="4">
    <source>
        <dbReference type="Proteomes" id="UP000178099"/>
    </source>
</evidence>
<sequence length="236" mass="26027">MGNEILFLAISILGAAFIIFSLRLGKEALFIALVTNLILVSAVGSELISLLGVVTNAGNAFYGLAIFSLAILVEFYNKKTALRAVWVGCIGVVSFIAMTQFSIQFVHSPFSQVPLESIDFVFRKMPRIAVASLLAYLVSAHCFIWLYDVFRQKLRGFRWAGVRYLGSAVMAQLIDSVLFFFVAFWGLVPDALLLEVMSVGFVSKIVVAIISVPFFYWAWRFSAGGVTPHALLLGKH</sequence>
<dbReference type="EMBL" id="MHLN01000003">
    <property type="protein sequence ID" value="OGZ12626.1"/>
    <property type="molecule type" value="Genomic_DNA"/>
</dbReference>
<proteinExistence type="predicted"/>
<reference evidence="3 4" key="1">
    <citation type="journal article" date="2016" name="Nat. Commun.">
        <title>Thousands of microbial genomes shed light on interconnected biogeochemical processes in an aquifer system.</title>
        <authorList>
            <person name="Anantharaman K."/>
            <person name="Brown C.T."/>
            <person name="Hug L.A."/>
            <person name="Sharon I."/>
            <person name="Castelle C.J."/>
            <person name="Probst A.J."/>
            <person name="Thomas B.C."/>
            <person name="Singh A."/>
            <person name="Wilkins M.J."/>
            <person name="Karaoz U."/>
            <person name="Brodie E.L."/>
            <person name="Williams K.H."/>
            <person name="Hubbard S.S."/>
            <person name="Banfield J.F."/>
        </authorList>
    </citation>
    <scope>NUCLEOTIDE SEQUENCE [LARGE SCALE GENOMIC DNA]</scope>
</reference>
<dbReference type="AlphaFoldDB" id="A0A1G2DGC3"/>
<dbReference type="InterPro" id="IPR003744">
    <property type="entry name" value="YhhQ"/>
</dbReference>
<dbReference type="PANTHER" id="PTHR34300">
    <property type="entry name" value="QUEUOSINE PRECURSOR TRANSPORTER-RELATED"/>
    <property type="match status" value="1"/>
</dbReference>
<name>A0A1G2DGC3_9BACT</name>
<feature type="transmembrane region" description="Helical" evidence="2">
    <location>
        <begin position="6"/>
        <end position="22"/>
    </location>
</feature>
<feature type="transmembrane region" description="Helical" evidence="2">
    <location>
        <begin position="60"/>
        <end position="77"/>
    </location>
</feature>
<evidence type="ECO:0000256" key="2">
    <source>
        <dbReference type="SAM" id="Phobius"/>
    </source>
</evidence>
<gene>
    <name evidence="3" type="ORF">A3D67_04455</name>
</gene>
<keyword evidence="2" id="KW-1133">Transmembrane helix</keyword>
<keyword evidence="2" id="KW-0472">Membrane</keyword>
<dbReference type="Pfam" id="PF02592">
    <property type="entry name" value="Vut_1"/>
    <property type="match status" value="1"/>
</dbReference>
<protein>
    <recommendedName>
        <fullName evidence="1">Queuosine precursor transporter</fullName>
    </recommendedName>
</protein>
<dbReference type="PANTHER" id="PTHR34300:SF2">
    <property type="entry name" value="QUEUOSINE PRECURSOR TRANSPORTER-RELATED"/>
    <property type="match status" value="1"/>
</dbReference>
<dbReference type="Proteomes" id="UP000178099">
    <property type="component" value="Unassembled WGS sequence"/>
</dbReference>
<feature type="transmembrane region" description="Helical" evidence="2">
    <location>
        <begin position="84"/>
        <end position="107"/>
    </location>
</feature>
<organism evidence="3 4">
    <name type="scientific">Candidatus Lloydbacteria bacterium RIFCSPHIGHO2_02_FULL_51_22</name>
    <dbReference type="NCBI Taxonomy" id="1798663"/>
    <lineage>
        <taxon>Bacteria</taxon>
        <taxon>Candidatus Lloydiibacteriota</taxon>
    </lineage>
</organism>